<keyword evidence="2" id="KW-1185">Reference proteome</keyword>
<dbReference type="EMBL" id="BAAAMU010000038">
    <property type="protein sequence ID" value="GAA1647343.1"/>
    <property type="molecule type" value="Genomic_DNA"/>
</dbReference>
<gene>
    <name evidence="1" type="ORF">GCM10009733_050520</name>
</gene>
<name>A0ABP4RJN9_9ACTN</name>
<evidence type="ECO:0000313" key="1">
    <source>
        <dbReference type="EMBL" id="GAA1647343.1"/>
    </source>
</evidence>
<accession>A0ABP4RJN9</accession>
<evidence type="ECO:0000313" key="2">
    <source>
        <dbReference type="Proteomes" id="UP001500064"/>
    </source>
</evidence>
<comment type="caution">
    <text evidence="1">The sequence shown here is derived from an EMBL/GenBank/DDBJ whole genome shotgun (WGS) entry which is preliminary data.</text>
</comment>
<proteinExistence type="predicted"/>
<reference evidence="2" key="1">
    <citation type="journal article" date="2019" name="Int. J. Syst. Evol. Microbiol.">
        <title>The Global Catalogue of Microorganisms (GCM) 10K type strain sequencing project: providing services to taxonomists for standard genome sequencing and annotation.</title>
        <authorList>
            <consortium name="The Broad Institute Genomics Platform"/>
            <consortium name="The Broad Institute Genome Sequencing Center for Infectious Disease"/>
            <person name="Wu L."/>
            <person name="Ma J."/>
        </authorList>
    </citation>
    <scope>NUCLEOTIDE SEQUENCE [LARGE SCALE GENOMIC DNA]</scope>
    <source>
        <strain evidence="2">JCM 13929</strain>
    </source>
</reference>
<dbReference type="Proteomes" id="UP001500064">
    <property type="component" value="Unassembled WGS sequence"/>
</dbReference>
<protein>
    <submittedName>
        <fullName evidence="1">Uncharacterized protein</fullName>
    </submittedName>
</protein>
<sequence>MHAQLVETLRVLGVPAAPETAEMINAIVFAGSRLIESGTGLQTVWESAQGLLEPFVRASDQTTP</sequence>
<dbReference type="RefSeq" id="WP_346108549.1">
    <property type="nucleotide sequence ID" value="NZ_BAAAMU010000038.1"/>
</dbReference>
<organism evidence="1 2">
    <name type="scientific">Nonomuraea maheshkhaliensis</name>
    <dbReference type="NCBI Taxonomy" id="419590"/>
    <lineage>
        <taxon>Bacteria</taxon>
        <taxon>Bacillati</taxon>
        <taxon>Actinomycetota</taxon>
        <taxon>Actinomycetes</taxon>
        <taxon>Streptosporangiales</taxon>
        <taxon>Streptosporangiaceae</taxon>
        <taxon>Nonomuraea</taxon>
    </lineage>
</organism>